<feature type="region of interest" description="Disordered" evidence="2">
    <location>
        <begin position="1"/>
        <end position="28"/>
    </location>
</feature>
<evidence type="ECO:0000313" key="4">
    <source>
        <dbReference type="EMBL" id="KAB8336947.1"/>
    </source>
</evidence>
<dbReference type="GO" id="GO:0000776">
    <property type="term" value="C:kinetochore"/>
    <property type="evidence" value="ECO:0007669"/>
    <property type="project" value="TreeGrafter"/>
</dbReference>
<feature type="compositionally biased region" description="Polar residues" evidence="2">
    <location>
        <begin position="82"/>
        <end position="97"/>
    </location>
</feature>
<dbReference type="EMBL" id="VIBQ01000009">
    <property type="protein sequence ID" value="KAB8336947.1"/>
    <property type="molecule type" value="Genomic_DNA"/>
</dbReference>
<dbReference type="Proteomes" id="UP000327013">
    <property type="component" value="Unassembled WGS sequence"/>
</dbReference>
<dbReference type="InterPro" id="IPR040850">
    <property type="entry name" value="Knl1_RWD_C"/>
</dbReference>
<feature type="coiled-coil region" evidence="1">
    <location>
        <begin position="1083"/>
        <end position="1138"/>
    </location>
</feature>
<comment type="caution">
    <text evidence="4">The sequence shown here is derived from an EMBL/GenBank/DDBJ whole genome shotgun (WGS) entry which is preliminary data.</text>
</comment>
<dbReference type="GO" id="GO:1990758">
    <property type="term" value="P:mitotic sister chromatid biorientation"/>
    <property type="evidence" value="ECO:0007669"/>
    <property type="project" value="TreeGrafter"/>
</dbReference>
<accession>A0A5N6KQZ3</accession>
<feature type="compositionally biased region" description="Low complexity" evidence="2">
    <location>
        <begin position="242"/>
        <end position="252"/>
    </location>
</feature>
<dbReference type="OrthoDB" id="5592879at2759"/>
<dbReference type="Pfam" id="PF15402">
    <property type="entry name" value="MELT_2"/>
    <property type="match status" value="6"/>
</dbReference>
<name>A0A5N6KQZ3_9ROSI</name>
<dbReference type="SMART" id="SM00787">
    <property type="entry name" value="Spc7"/>
    <property type="match status" value="1"/>
</dbReference>
<feature type="compositionally biased region" description="Polar residues" evidence="2">
    <location>
        <begin position="369"/>
        <end position="378"/>
    </location>
</feature>
<dbReference type="InterPro" id="IPR013253">
    <property type="entry name" value="Spc7_domain"/>
</dbReference>
<keyword evidence="5" id="KW-1185">Reference proteome</keyword>
<feature type="region of interest" description="Disordered" evidence="2">
    <location>
        <begin position="746"/>
        <end position="853"/>
    </location>
</feature>
<feature type="compositionally biased region" description="Low complexity" evidence="2">
    <location>
        <begin position="168"/>
        <end position="193"/>
    </location>
</feature>
<feature type="compositionally biased region" description="Polar residues" evidence="2">
    <location>
        <begin position="821"/>
        <end position="840"/>
    </location>
</feature>
<dbReference type="PANTHER" id="PTHR28260">
    <property type="entry name" value="SPINDLE POLE BODY COMPONENT SPC105"/>
    <property type="match status" value="1"/>
</dbReference>
<gene>
    <name evidence="4" type="ORF">FH972_021252</name>
</gene>
<feature type="domain" description="Spc7 kinetochore protein" evidence="3">
    <location>
        <begin position="873"/>
        <end position="1189"/>
    </location>
</feature>
<dbReference type="GO" id="GO:0007094">
    <property type="term" value="P:mitotic spindle assembly checkpoint signaling"/>
    <property type="evidence" value="ECO:0007669"/>
    <property type="project" value="TreeGrafter"/>
</dbReference>
<feature type="region of interest" description="Disordered" evidence="2">
    <location>
        <begin position="565"/>
        <end position="602"/>
    </location>
</feature>
<dbReference type="Pfam" id="PF08317">
    <property type="entry name" value="Spc7"/>
    <property type="match status" value="1"/>
</dbReference>
<proteinExistence type="predicted"/>
<feature type="compositionally biased region" description="Basic residues" evidence="2">
    <location>
        <begin position="135"/>
        <end position="147"/>
    </location>
</feature>
<dbReference type="PANTHER" id="PTHR28260:SF1">
    <property type="entry name" value="SPINDLE POLE BODY COMPONENT SPC105"/>
    <property type="match status" value="1"/>
</dbReference>
<feature type="region of interest" description="Disordered" evidence="2">
    <location>
        <begin position="361"/>
        <end position="396"/>
    </location>
</feature>
<feature type="compositionally biased region" description="Basic and acidic residues" evidence="2">
    <location>
        <begin position="117"/>
        <end position="134"/>
    </location>
</feature>
<evidence type="ECO:0000256" key="1">
    <source>
        <dbReference type="SAM" id="Coils"/>
    </source>
</evidence>
<feature type="compositionally biased region" description="Basic and acidic residues" evidence="2">
    <location>
        <begin position="784"/>
        <end position="795"/>
    </location>
</feature>
<feature type="compositionally biased region" description="Polar residues" evidence="2">
    <location>
        <begin position="574"/>
        <end position="583"/>
    </location>
</feature>
<evidence type="ECO:0000256" key="2">
    <source>
        <dbReference type="SAM" id="MobiDB-lite"/>
    </source>
</evidence>
<evidence type="ECO:0000313" key="5">
    <source>
        <dbReference type="Proteomes" id="UP000327013"/>
    </source>
</evidence>
<keyword evidence="1" id="KW-0175">Coiled coil</keyword>
<feature type="compositionally biased region" description="Low complexity" evidence="2">
    <location>
        <begin position="430"/>
        <end position="439"/>
    </location>
</feature>
<feature type="compositionally biased region" description="Basic residues" evidence="2">
    <location>
        <begin position="1"/>
        <end position="11"/>
    </location>
</feature>
<dbReference type="SMART" id="SM01315">
    <property type="entry name" value="Spc7_N"/>
    <property type="match status" value="1"/>
</dbReference>
<dbReference type="Pfam" id="PF18210">
    <property type="entry name" value="Knl1_RWD_C"/>
    <property type="match status" value="1"/>
</dbReference>
<feature type="compositionally biased region" description="Low complexity" evidence="2">
    <location>
        <begin position="271"/>
        <end position="280"/>
    </location>
</feature>
<sequence>MEKASSKKTRSKSIGPGGLDSLKQDLGNRRMVRLSDQFSYSATKIPQSAVARIPKSILMPAIPLSPLREIPSRKPSPRRNYASPTRSSEQKSLSPNKSIEIASPSRSPTRVLLAQEHLQETEEEIQARRAERERVQKHREARRKSMAARRVSFAPEATLHTWDVIDNAQDSTTSSASTSSTRQSTASRASMASNVTDDPPSTPPKQADDDIEVAHSPEHQRDVHQTKRRRRSSTIPPMNFNDPDALSSSDYASDSEEEGEIAVSPNKDRSQTSSSPSASISDDDGDASMDLTGATFMDGSPSKNGNGEDTGRLDAALEQAANHAGRKPLEYDEDGDVSMEIAGDEVTAAFKPWVQTAMGAASPHLNPKNRLSSASDQENLVLDPASPTTSSAGTEDMSMDMTKAIGGIMQQGNIRKPPNNRRQSVRSRRASVAAGSDAGDGTMAMDFTTAIGGIQPKTDIENLTQVDENEELSMEFTSVFGGLKTVQPQMQTYSQQRMPEVREDDEEEGGEMEMTTAVGGILERTRKSIASGRGRLSFTASATGSPAAGGNRIVNQMSAKDALLTNGTPEKVPSTPSKQLTPQPKQPHHPGKTPPSAKVTMRSASPRKLFQAEIKAARSPLASASKLFTNGQDGSRTPNVVLAPKSITDLQRRLSTMDPALTNSPRLSAILSRRASINDQAESFSPKPVGSAAVRFADPRRLEAEIDREREEEMRRESGQYIMEKEANNDPEEENATMTLREMMHSMTPKKGSSKVKGSKSLHVGAARGVLGKRPAELDESDEERSPFKGREASPVKKIRLQGPQPLSAKKTISHLPGTNRPMTPTGSPTRPQTISTPKSQGRFKDAESVSSARKPITTFGEQADPNDAVVFEDHERANIKLQDFLNMTGIRFMDTLDTTKRRHTIAPPKRGEKGTDDFFSKDAAEIFEEAAVAGATTVPLYDLFQHACHETKQYIRGGRKILRQLEDQSSEENPEIFRQYLTAAPEERAKMDAQFKNIKTHARFLSKASWYEWRSKLWDGLKDSLEANLAGLRDDHAIVKDTEDFVGQALPALIEEKELLAAEHTHLTARGNDLKGSDPKALNSARERLRSMDADMENKRQQIKQFQEDLEKRNSSIEAAIEAKSEYQAAIKEAHRRREECRGWSMSEVRKLRSEVSALEATTGWSITSASASTLTMVYRSQLQLYFDTSAFLPTTGTSAAKGRSRQSTTANAPISLTYAVDESTQTLSTEKRFFLQIMRAHLQSLQQSETNIKDLLNLVSNGWTNAMSIVNEVARLNMLAPSRCDIISDEHMLCQREVRLWRSLQGDEDQGISGGLCPQRRRS</sequence>
<evidence type="ECO:0000259" key="3">
    <source>
        <dbReference type="SMART" id="SM00787"/>
    </source>
</evidence>
<feature type="region of interest" description="Disordered" evidence="2">
    <location>
        <begin position="49"/>
        <end position="332"/>
    </location>
</feature>
<dbReference type="GO" id="GO:0034501">
    <property type="term" value="P:protein localization to kinetochore"/>
    <property type="evidence" value="ECO:0007669"/>
    <property type="project" value="TreeGrafter"/>
</dbReference>
<organism evidence="4 5">
    <name type="scientific">Carpinus fangiana</name>
    <dbReference type="NCBI Taxonomy" id="176857"/>
    <lineage>
        <taxon>Eukaryota</taxon>
        <taxon>Viridiplantae</taxon>
        <taxon>Streptophyta</taxon>
        <taxon>Embryophyta</taxon>
        <taxon>Tracheophyta</taxon>
        <taxon>Spermatophyta</taxon>
        <taxon>Magnoliopsida</taxon>
        <taxon>eudicotyledons</taxon>
        <taxon>Gunneridae</taxon>
        <taxon>Pentapetalae</taxon>
        <taxon>rosids</taxon>
        <taxon>fabids</taxon>
        <taxon>Fagales</taxon>
        <taxon>Betulaceae</taxon>
        <taxon>Carpinus</taxon>
    </lineage>
</organism>
<feature type="compositionally biased region" description="Basic and acidic residues" evidence="2">
    <location>
        <begin position="206"/>
        <end position="225"/>
    </location>
</feature>
<protein>
    <recommendedName>
        <fullName evidence="3">Spc7 kinetochore protein domain-containing protein</fullName>
    </recommendedName>
</protein>
<feature type="region of interest" description="Disordered" evidence="2">
    <location>
        <begin position="408"/>
        <end position="439"/>
    </location>
</feature>
<reference evidence="4 5" key="1">
    <citation type="submission" date="2019-06" db="EMBL/GenBank/DDBJ databases">
        <title>A chromosomal-level reference genome of Carpinus fangiana (Coryloideae, Betulaceae).</title>
        <authorList>
            <person name="Yang X."/>
            <person name="Wang Z."/>
            <person name="Zhang L."/>
            <person name="Hao G."/>
            <person name="Liu J."/>
            <person name="Yang Y."/>
        </authorList>
    </citation>
    <scope>NUCLEOTIDE SEQUENCE [LARGE SCALE GENOMIC DNA]</scope>
    <source>
        <strain evidence="4">Cfa_2016G</strain>
        <tissue evidence="4">Leaf</tissue>
    </source>
</reference>
<dbReference type="InterPro" id="IPR033338">
    <property type="entry name" value="Spc105/Spc7"/>
</dbReference>